<keyword evidence="3" id="KW-1185">Reference proteome</keyword>
<evidence type="ECO:0000313" key="2">
    <source>
        <dbReference type="EMBL" id="PPQ65447.1"/>
    </source>
</evidence>
<comment type="caution">
    <text evidence="2">The sequence shown here is derived from an EMBL/GenBank/DDBJ whole genome shotgun (WGS) entry which is preliminary data.</text>
</comment>
<sequence>MHFQTTLAALALSIVSFTSGVAAVSCAVCAPTIFFDGLTRTLTLSREEESNTLQCNYDTPAISGFSPACLYQNVNGQLIFTNTDVLLSMECLHCVSGRS</sequence>
<accession>A0A409VGR3</accession>
<dbReference type="InParanoid" id="A0A409VGR3"/>
<evidence type="ECO:0000256" key="1">
    <source>
        <dbReference type="SAM" id="SignalP"/>
    </source>
</evidence>
<evidence type="ECO:0000313" key="3">
    <source>
        <dbReference type="Proteomes" id="UP000284706"/>
    </source>
</evidence>
<dbReference type="AlphaFoldDB" id="A0A409VGR3"/>
<feature type="signal peptide" evidence="1">
    <location>
        <begin position="1"/>
        <end position="23"/>
    </location>
</feature>
<gene>
    <name evidence="2" type="ORF">CVT26_000099</name>
</gene>
<organism evidence="2 3">
    <name type="scientific">Gymnopilus dilepis</name>
    <dbReference type="NCBI Taxonomy" id="231916"/>
    <lineage>
        <taxon>Eukaryota</taxon>
        <taxon>Fungi</taxon>
        <taxon>Dikarya</taxon>
        <taxon>Basidiomycota</taxon>
        <taxon>Agaricomycotina</taxon>
        <taxon>Agaricomycetes</taxon>
        <taxon>Agaricomycetidae</taxon>
        <taxon>Agaricales</taxon>
        <taxon>Agaricineae</taxon>
        <taxon>Hymenogastraceae</taxon>
        <taxon>Gymnopilus</taxon>
    </lineage>
</organism>
<evidence type="ECO:0008006" key="4">
    <source>
        <dbReference type="Google" id="ProtNLM"/>
    </source>
</evidence>
<reference evidence="2 3" key="1">
    <citation type="journal article" date="2018" name="Evol. Lett.">
        <title>Horizontal gene cluster transfer increased hallucinogenic mushroom diversity.</title>
        <authorList>
            <person name="Reynolds H.T."/>
            <person name="Vijayakumar V."/>
            <person name="Gluck-Thaler E."/>
            <person name="Korotkin H.B."/>
            <person name="Matheny P.B."/>
            <person name="Slot J.C."/>
        </authorList>
    </citation>
    <scope>NUCLEOTIDE SEQUENCE [LARGE SCALE GENOMIC DNA]</scope>
    <source>
        <strain evidence="2 3">SRW20</strain>
    </source>
</reference>
<dbReference type="OrthoDB" id="2990733at2759"/>
<feature type="chain" id="PRO_5019569798" description="Cyanovirin-N domain-containing protein" evidence="1">
    <location>
        <begin position="24"/>
        <end position="99"/>
    </location>
</feature>
<dbReference type="Proteomes" id="UP000284706">
    <property type="component" value="Unassembled WGS sequence"/>
</dbReference>
<keyword evidence="1" id="KW-0732">Signal</keyword>
<name>A0A409VGR3_9AGAR</name>
<proteinExistence type="predicted"/>
<dbReference type="EMBL" id="NHYE01005653">
    <property type="protein sequence ID" value="PPQ65447.1"/>
    <property type="molecule type" value="Genomic_DNA"/>
</dbReference>
<protein>
    <recommendedName>
        <fullName evidence="4">Cyanovirin-N domain-containing protein</fullName>
    </recommendedName>
</protein>